<comment type="similarity">
    <text evidence="1 3 4">Belongs to the Glu/Leu/Phe/Val dehydrogenases family.</text>
</comment>
<protein>
    <recommendedName>
        <fullName evidence="3">Glutamate dehydrogenase</fullName>
    </recommendedName>
</protein>
<dbReference type="InterPro" id="IPR036291">
    <property type="entry name" value="NAD(P)-bd_dom_sf"/>
</dbReference>
<dbReference type="PANTHER" id="PTHR11606:SF13">
    <property type="entry name" value="GLUTAMATE DEHYDROGENASE 1, MITOCHONDRIAL"/>
    <property type="match status" value="1"/>
</dbReference>
<dbReference type="PANTHER" id="PTHR11606">
    <property type="entry name" value="GLUTAMATE DEHYDROGENASE"/>
    <property type="match status" value="1"/>
</dbReference>
<dbReference type="InterPro" id="IPR006096">
    <property type="entry name" value="Glu/Leu/Phe/Val/Trp_DH_C"/>
</dbReference>
<dbReference type="Gene3D" id="3.40.50.720">
    <property type="entry name" value="NAD(P)-binding Rossmann-like Domain"/>
    <property type="match status" value="1"/>
</dbReference>
<dbReference type="SUPFAM" id="SSF53223">
    <property type="entry name" value="Aminoacid dehydrogenase-like, N-terminal domain"/>
    <property type="match status" value="1"/>
</dbReference>
<gene>
    <name evidence="7" type="ORF">Tbon_09330</name>
</gene>
<dbReference type="InterPro" id="IPR014362">
    <property type="entry name" value="Glu_DH"/>
</dbReference>
<dbReference type="Pfam" id="PF02812">
    <property type="entry name" value="ELFV_dehydrog_N"/>
    <property type="match status" value="1"/>
</dbReference>
<evidence type="ECO:0000313" key="8">
    <source>
        <dbReference type="Proteomes" id="UP000326331"/>
    </source>
</evidence>
<dbReference type="SMART" id="SM00839">
    <property type="entry name" value="ELFV_dehydrog"/>
    <property type="match status" value="1"/>
</dbReference>
<keyword evidence="2 3" id="KW-0560">Oxidoreductase</keyword>
<evidence type="ECO:0000256" key="2">
    <source>
        <dbReference type="ARBA" id="ARBA00023002"/>
    </source>
</evidence>
<dbReference type="PIRSF" id="PIRSF000185">
    <property type="entry name" value="Glu_DH"/>
    <property type="match status" value="1"/>
</dbReference>
<dbReference type="PRINTS" id="PR00082">
    <property type="entry name" value="GLFDHDRGNASE"/>
</dbReference>
<dbReference type="EMBL" id="CP042829">
    <property type="protein sequence ID" value="QFG03490.1"/>
    <property type="molecule type" value="Genomic_DNA"/>
</dbReference>
<evidence type="ECO:0000259" key="6">
    <source>
        <dbReference type="SMART" id="SM00839"/>
    </source>
</evidence>
<evidence type="ECO:0000256" key="5">
    <source>
        <dbReference type="SAM" id="MobiDB-lite"/>
    </source>
</evidence>
<organism evidence="7 8">
    <name type="scientific">Tepidiforma bonchosmolovskayae</name>
    <dbReference type="NCBI Taxonomy" id="2601677"/>
    <lineage>
        <taxon>Bacteria</taxon>
        <taxon>Bacillati</taxon>
        <taxon>Chloroflexota</taxon>
        <taxon>Tepidiformia</taxon>
        <taxon>Tepidiformales</taxon>
        <taxon>Tepidiformaceae</taxon>
        <taxon>Tepidiforma</taxon>
    </lineage>
</organism>
<keyword evidence="8" id="KW-1185">Reference proteome</keyword>
<evidence type="ECO:0000256" key="4">
    <source>
        <dbReference type="RuleBase" id="RU004417"/>
    </source>
</evidence>
<proteinExistence type="inferred from homology"/>
<dbReference type="CDD" id="cd01076">
    <property type="entry name" value="NAD_bind_1_Glu_DH"/>
    <property type="match status" value="1"/>
</dbReference>
<feature type="region of interest" description="Disordered" evidence="5">
    <location>
        <begin position="1"/>
        <end position="20"/>
    </location>
</feature>
<evidence type="ECO:0000256" key="3">
    <source>
        <dbReference type="PIRNR" id="PIRNR000185"/>
    </source>
</evidence>
<evidence type="ECO:0000313" key="7">
    <source>
        <dbReference type="EMBL" id="QFG03490.1"/>
    </source>
</evidence>
<dbReference type="SUPFAM" id="SSF51735">
    <property type="entry name" value="NAD(P)-binding Rossmann-fold domains"/>
    <property type="match status" value="1"/>
</dbReference>
<feature type="domain" description="Glutamate/phenylalanine/leucine/valine/L-tryptophan dehydrogenase C-terminal" evidence="6">
    <location>
        <begin position="192"/>
        <end position="422"/>
    </location>
</feature>
<dbReference type="Pfam" id="PF00208">
    <property type="entry name" value="ELFV_dehydrog"/>
    <property type="match status" value="1"/>
</dbReference>
<dbReference type="InterPro" id="IPR033922">
    <property type="entry name" value="NAD_bind_Glu_DH"/>
</dbReference>
<accession>A0ABX6C5F9</accession>
<dbReference type="Proteomes" id="UP000326331">
    <property type="component" value="Chromosome"/>
</dbReference>
<feature type="compositionally biased region" description="Polar residues" evidence="5">
    <location>
        <begin position="1"/>
        <end position="10"/>
    </location>
</feature>
<dbReference type="Gene3D" id="3.40.50.10860">
    <property type="entry name" value="Leucine Dehydrogenase, chain A, domain 1"/>
    <property type="match status" value="1"/>
</dbReference>
<dbReference type="PROSITE" id="PS00074">
    <property type="entry name" value="GLFV_DEHYDROGENASE"/>
    <property type="match status" value="1"/>
</dbReference>
<evidence type="ECO:0000256" key="1">
    <source>
        <dbReference type="ARBA" id="ARBA00006382"/>
    </source>
</evidence>
<dbReference type="InterPro" id="IPR006095">
    <property type="entry name" value="Glu/Leu/Phe/Val/Trp_DH"/>
</dbReference>
<dbReference type="InterPro" id="IPR033524">
    <property type="entry name" value="Glu/Leu/Phe/Val_DH_AS"/>
</dbReference>
<dbReference type="InterPro" id="IPR006097">
    <property type="entry name" value="Glu/Leu/Phe/Val/Trp_DH_dimer"/>
</dbReference>
<reference evidence="7 8" key="1">
    <citation type="submission" date="2019-10" db="EMBL/GenBank/DDBJ databases">
        <title>Thermopilla bonchosmolovskayae gen. nov., sp. nov., a moderately thermophilic Chloroflexi bacterium from a Chukotka hot spring (Arctic, Russia), representing a novel classis Thermopillaia, which include previously uncultivated lineage OLB14.</title>
        <authorList>
            <person name="Kochetkova T.V."/>
            <person name="Zayulina K.S."/>
            <person name="Zhigarkov V.S."/>
            <person name="Minaev N.V."/>
            <person name="Novikov A."/>
            <person name="Toshchakov S.V."/>
            <person name="Elcheninov A.G."/>
            <person name="Kublanov I.V."/>
        </authorList>
    </citation>
    <scope>NUCLEOTIDE SEQUENCE [LARGE SCALE GENOMIC DNA]</scope>
    <source>
        <strain evidence="7 8">3753O</strain>
    </source>
</reference>
<name>A0ABX6C5F9_9CHLR</name>
<sequence>MGGADMTTTSEPRHVSPTESVLQSVIAAADRLRTPPEVVDLLRTSWREVRAQVPVRMDDRTLRIFEGYRVQHNGARGPYKGGVRFHPKADLDEVRALAMLMTYKCALMDLPFGGAKGGVMCDPTHMSETELNRLTRTYTQHIGMVLGVNRDIPAPDMGTNQQTMAWMMDAYGARYGYTPGIVTGKPVELGGSYGRDQATGRGVAICMRELARMERVAPQDIRVAIQGYGNVGSWTARIASEMGFRVIAVSDVKGGIWNPDGIDIAALDRWFAVAGSVAGFEPAEPITNEALLELDCDYLVPAAIGEVITEENAARVKARVVVEAANHPVTPAGDAILRAKKVLVLPDILANAGGVTVSYFEWTQNIQQFRWPLERVLDELEKRMVATFDELMTRAARDGTQPREAAFDIGLERVARAIQLRGFV</sequence>
<dbReference type="InterPro" id="IPR046346">
    <property type="entry name" value="Aminoacid_DH-like_N_sf"/>
</dbReference>